<dbReference type="Proteomes" id="UP000192610">
    <property type="component" value="Unassembled WGS sequence"/>
</dbReference>
<accession>A0A1V9EHG9</accession>
<sequence>MDRLTLKKYHKSPFKEHKEFLEFYINDKPLSEQIDALYYSNKKSILDNWTGVLGTNKHHAEIVKVKQLLSKPVSDKEIRAIYAKLSDADFPYYLERTREELANPEIIVYCCAECGDYDCGGVAITIDKTDQSVIWTVLESEKQPLRFEFEKYSYYDVLGVYLNQLLKR</sequence>
<evidence type="ECO:0000313" key="2">
    <source>
        <dbReference type="Proteomes" id="UP000192610"/>
    </source>
</evidence>
<gene>
    <name evidence="1" type="ORF">A4H97_32565</name>
</gene>
<dbReference type="AlphaFoldDB" id="A0A1V9EHG9"/>
<dbReference type="EMBL" id="LVXG01000030">
    <property type="protein sequence ID" value="OQP45404.1"/>
    <property type="molecule type" value="Genomic_DNA"/>
</dbReference>
<protein>
    <submittedName>
        <fullName evidence="1">Uncharacterized protein</fullName>
    </submittedName>
</protein>
<name>A0A1V9EHG9_9BACT</name>
<organism evidence="1 2">
    <name type="scientific">Niastella yeongjuensis</name>
    <dbReference type="NCBI Taxonomy" id="354355"/>
    <lineage>
        <taxon>Bacteria</taxon>
        <taxon>Pseudomonadati</taxon>
        <taxon>Bacteroidota</taxon>
        <taxon>Chitinophagia</taxon>
        <taxon>Chitinophagales</taxon>
        <taxon>Chitinophagaceae</taxon>
        <taxon>Niastella</taxon>
    </lineage>
</organism>
<comment type="caution">
    <text evidence="1">The sequence shown here is derived from an EMBL/GenBank/DDBJ whole genome shotgun (WGS) entry which is preliminary data.</text>
</comment>
<reference evidence="2" key="1">
    <citation type="submission" date="2016-04" db="EMBL/GenBank/DDBJ databases">
        <authorList>
            <person name="Chen L."/>
            <person name="Zhuang W."/>
            <person name="Wang G."/>
        </authorList>
    </citation>
    <scope>NUCLEOTIDE SEQUENCE [LARGE SCALE GENOMIC DNA]</scope>
    <source>
        <strain evidence="2">17621</strain>
    </source>
</reference>
<keyword evidence="2" id="KW-1185">Reference proteome</keyword>
<evidence type="ECO:0000313" key="1">
    <source>
        <dbReference type="EMBL" id="OQP45404.1"/>
    </source>
</evidence>
<dbReference type="RefSeq" id="WP_081202335.1">
    <property type="nucleotide sequence ID" value="NZ_FOCZ01000024.1"/>
</dbReference>
<proteinExistence type="predicted"/>
<dbReference type="OrthoDB" id="342114at2"/>